<evidence type="ECO:0000256" key="1">
    <source>
        <dbReference type="SAM" id="Phobius"/>
    </source>
</evidence>
<proteinExistence type="predicted"/>
<evidence type="ECO:0000313" key="2">
    <source>
        <dbReference type="EMBL" id="CEK50622.1"/>
    </source>
</evidence>
<organism evidence="2">
    <name type="scientific">Arion vulgaris</name>
    <dbReference type="NCBI Taxonomy" id="1028688"/>
    <lineage>
        <taxon>Eukaryota</taxon>
        <taxon>Metazoa</taxon>
        <taxon>Spiralia</taxon>
        <taxon>Lophotrochozoa</taxon>
        <taxon>Mollusca</taxon>
        <taxon>Gastropoda</taxon>
        <taxon>Heterobranchia</taxon>
        <taxon>Euthyneura</taxon>
        <taxon>Panpulmonata</taxon>
        <taxon>Eupulmonata</taxon>
        <taxon>Stylommatophora</taxon>
        <taxon>Helicina</taxon>
        <taxon>Arionoidea</taxon>
        <taxon>Arionidae</taxon>
        <taxon>Arion</taxon>
    </lineage>
</organism>
<feature type="transmembrane region" description="Helical" evidence="1">
    <location>
        <begin position="12"/>
        <end position="33"/>
    </location>
</feature>
<keyword evidence="1" id="KW-1133">Transmembrane helix</keyword>
<protein>
    <submittedName>
        <fullName evidence="2">Uncharacterized protein</fullName>
    </submittedName>
</protein>
<gene>
    <name evidence="2" type="primary">ORF11270</name>
</gene>
<accession>A0A0B6Y2U5</accession>
<keyword evidence="1" id="KW-0812">Transmembrane</keyword>
<sequence length="78" mass="8958">MYYLLQIIDISLLLGSVVAVHNIFSVFIIKVACMKEDVHKSLTNLKHSVHHGTFQYVVSCSLSKDNWCHNYAIIKELH</sequence>
<dbReference type="AlphaFoldDB" id="A0A0B6Y2U5"/>
<keyword evidence="1" id="KW-0472">Membrane</keyword>
<name>A0A0B6Y2U5_9EUPU</name>
<dbReference type="EMBL" id="HACG01003757">
    <property type="protein sequence ID" value="CEK50622.1"/>
    <property type="molecule type" value="Transcribed_RNA"/>
</dbReference>
<reference evidence="2" key="1">
    <citation type="submission" date="2014-12" db="EMBL/GenBank/DDBJ databases">
        <title>Insight into the proteome of Arion vulgaris.</title>
        <authorList>
            <person name="Aradska J."/>
            <person name="Bulat T."/>
            <person name="Smidak R."/>
            <person name="Sarate P."/>
            <person name="Gangsoo J."/>
            <person name="Sialana F."/>
            <person name="Bilban M."/>
            <person name="Lubec G."/>
        </authorList>
    </citation>
    <scope>NUCLEOTIDE SEQUENCE</scope>
    <source>
        <tissue evidence="2">Skin</tissue>
    </source>
</reference>
<feature type="non-terminal residue" evidence="2">
    <location>
        <position position="78"/>
    </location>
</feature>